<dbReference type="InterPro" id="IPR020904">
    <property type="entry name" value="Sc_DH/Rdtase_CS"/>
</dbReference>
<dbReference type="Proteomes" id="UP000509510">
    <property type="component" value="Chromosome IV"/>
</dbReference>
<keyword evidence="2" id="KW-0521">NADP</keyword>
<dbReference type="EMBL" id="CP055901">
    <property type="protein sequence ID" value="QKX60345.1"/>
    <property type="molecule type" value="Genomic_DNA"/>
</dbReference>
<keyword evidence="5" id="KW-1185">Reference proteome</keyword>
<dbReference type="PANTHER" id="PTHR44229">
    <property type="entry name" value="15-HYDROXYPROSTAGLANDIN DEHYDROGENASE [NAD(+)]"/>
    <property type="match status" value="1"/>
</dbReference>
<protein>
    <submittedName>
        <fullName evidence="4">Uncharacterized protein</fullName>
    </submittedName>
</protein>
<gene>
    <name evidence="4" type="ORF">TRUGW13939_07489</name>
</gene>
<evidence type="ECO:0000256" key="1">
    <source>
        <dbReference type="ARBA" id="ARBA00006484"/>
    </source>
</evidence>
<keyword evidence="3" id="KW-0560">Oxidoreductase</keyword>
<dbReference type="SUPFAM" id="SSF51735">
    <property type="entry name" value="NAD(P)-binding Rossmann-fold domains"/>
    <property type="match status" value="1"/>
</dbReference>
<dbReference type="GO" id="GO:0005737">
    <property type="term" value="C:cytoplasm"/>
    <property type="evidence" value="ECO:0007669"/>
    <property type="project" value="TreeGrafter"/>
</dbReference>
<accession>A0A7H8R416</accession>
<evidence type="ECO:0000313" key="5">
    <source>
        <dbReference type="Proteomes" id="UP000509510"/>
    </source>
</evidence>
<dbReference type="GO" id="GO:0016616">
    <property type="term" value="F:oxidoreductase activity, acting on the CH-OH group of donors, NAD or NADP as acceptor"/>
    <property type="evidence" value="ECO:0007669"/>
    <property type="project" value="TreeGrafter"/>
</dbReference>
<dbReference type="Gene3D" id="3.40.50.720">
    <property type="entry name" value="NAD(P)-binding Rossmann-like Domain"/>
    <property type="match status" value="1"/>
</dbReference>
<evidence type="ECO:0000313" key="4">
    <source>
        <dbReference type="EMBL" id="QKX60345.1"/>
    </source>
</evidence>
<dbReference type="GeneID" id="55994981"/>
<comment type="similarity">
    <text evidence="1">Belongs to the short-chain dehydrogenases/reductases (SDR) family.</text>
</comment>
<dbReference type="InterPro" id="IPR002347">
    <property type="entry name" value="SDR_fam"/>
</dbReference>
<reference evidence="5" key="1">
    <citation type="submission" date="2020-06" db="EMBL/GenBank/DDBJ databases">
        <title>A chromosome-scale genome assembly of Talaromyces rugulosus W13939.</title>
        <authorList>
            <person name="Wang B."/>
            <person name="Guo L."/>
            <person name="Ye K."/>
            <person name="Wang L."/>
        </authorList>
    </citation>
    <scope>NUCLEOTIDE SEQUENCE [LARGE SCALE GENOMIC DNA]</scope>
    <source>
        <strain evidence="5">W13939</strain>
    </source>
</reference>
<sequence length="286" mass="31241">MAEFVIKDEDLSNLKDKVVVITGGSAGIGLATTKLLLSMGASVVYGDIQPPATGELDKKSSTLFVQTNVVNWTDLVALFKKGKQHFGRIDSVFTNAGVRPRARYLAFEEDENGDLKEPNHEVFDINLRSVINTAYLGVHYMKEQPEGGSIVLMASSSAIQPFRRPDYSSAKHGVFGFGRGYARLVESAGLPIRVNVMMPSMTTTGIMQNMDAMMSQVSYQAQTDSSVARCAALLMVDTSRHGEAIFVSEGKYKEVEKAVLLPAYESIKGEERISDDDVIRLLSAKS</sequence>
<dbReference type="PRINTS" id="PR00081">
    <property type="entry name" value="GDHRDH"/>
</dbReference>
<dbReference type="Pfam" id="PF00106">
    <property type="entry name" value="adh_short"/>
    <property type="match status" value="1"/>
</dbReference>
<dbReference type="KEGG" id="trg:TRUGW13939_07489"/>
<dbReference type="PROSITE" id="PS00061">
    <property type="entry name" value="ADH_SHORT"/>
    <property type="match status" value="1"/>
</dbReference>
<evidence type="ECO:0000256" key="3">
    <source>
        <dbReference type="ARBA" id="ARBA00023002"/>
    </source>
</evidence>
<evidence type="ECO:0000256" key="2">
    <source>
        <dbReference type="ARBA" id="ARBA00022857"/>
    </source>
</evidence>
<dbReference type="InterPro" id="IPR036291">
    <property type="entry name" value="NAD(P)-bd_dom_sf"/>
</dbReference>
<proteinExistence type="inferred from homology"/>
<dbReference type="PANTHER" id="PTHR44229:SF4">
    <property type="entry name" value="15-HYDROXYPROSTAGLANDIN DEHYDROGENASE [NAD(+)]"/>
    <property type="match status" value="1"/>
</dbReference>
<dbReference type="AlphaFoldDB" id="A0A7H8R416"/>
<dbReference type="OrthoDB" id="37659at2759"/>
<dbReference type="RefSeq" id="XP_035346522.1">
    <property type="nucleotide sequence ID" value="XM_035490629.1"/>
</dbReference>
<organism evidence="4 5">
    <name type="scientific">Talaromyces rugulosus</name>
    <name type="common">Penicillium rugulosum</name>
    <dbReference type="NCBI Taxonomy" id="121627"/>
    <lineage>
        <taxon>Eukaryota</taxon>
        <taxon>Fungi</taxon>
        <taxon>Dikarya</taxon>
        <taxon>Ascomycota</taxon>
        <taxon>Pezizomycotina</taxon>
        <taxon>Eurotiomycetes</taxon>
        <taxon>Eurotiomycetidae</taxon>
        <taxon>Eurotiales</taxon>
        <taxon>Trichocomaceae</taxon>
        <taxon>Talaromyces</taxon>
        <taxon>Talaromyces sect. Islandici</taxon>
    </lineage>
</organism>
<name>A0A7H8R416_TALRU</name>